<dbReference type="Proteomes" id="UP000800035">
    <property type="component" value="Unassembled WGS sequence"/>
</dbReference>
<evidence type="ECO:0000259" key="1">
    <source>
        <dbReference type="Pfam" id="PF06985"/>
    </source>
</evidence>
<evidence type="ECO:0000313" key="3">
    <source>
        <dbReference type="Proteomes" id="UP000800035"/>
    </source>
</evidence>
<evidence type="ECO:0000313" key="2">
    <source>
        <dbReference type="EMBL" id="KAF1962506.1"/>
    </source>
</evidence>
<dbReference type="PANTHER" id="PTHR10622:SF10">
    <property type="entry name" value="HET DOMAIN-CONTAINING PROTEIN"/>
    <property type="match status" value="1"/>
</dbReference>
<dbReference type="InterPro" id="IPR010730">
    <property type="entry name" value="HET"/>
</dbReference>
<organism evidence="2 3">
    <name type="scientific">Byssothecium circinans</name>
    <dbReference type="NCBI Taxonomy" id="147558"/>
    <lineage>
        <taxon>Eukaryota</taxon>
        <taxon>Fungi</taxon>
        <taxon>Dikarya</taxon>
        <taxon>Ascomycota</taxon>
        <taxon>Pezizomycotina</taxon>
        <taxon>Dothideomycetes</taxon>
        <taxon>Pleosporomycetidae</taxon>
        <taxon>Pleosporales</taxon>
        <taxon>Massarineae</taxon>
        <taxon>Massarinaceae</taxon>
        <taxon>Byssothecium</taxon>
    </lineage>
</organism>
<dbReference type="Pfam" id="PF06985">
    <property type="entry name" value="HET"/>
    <property type="match status" value="1"/>
</dbReference>
<gene>
    <name evidence="2" type="ORF">CC80DRAFT_487949</name>
</gene>
<protein>
    <submittedName>
        <fullName evidence="2">HET-domain-containing protein</fullName>
    </submittedName>
</protein>
<reference evidence="2" key="1">
    <citation type="journal article" date="2020" name="Stud. Mycol.">
        <title>101 Dothideomycetes genomes: a test case for predicting lifestyles and emergence of pathogens.</title>
        <authorList>
            <person name="Haridas S."/>
            <person name="Albert R."/>
            <person name="Binder M."/>
            <person name="Bloem J."/>
            <person name="Labutti K."/>
            <person name="Salamov A."/>
            <person name="Andreopoulos B."/>
            <person name="Baker S."/>
            <person name="Barry K."/>
            <person name="Bills G."/>
            <person name="Bluhm B."/>
            <person name="Cannon C."/>
            <person name="Castanera R."/>
            <person name="Culley D."/>
            <person name="Daum C."/>
            <person name="Ezra D."/>
            <person name="Gonzalez J."/>
            <person name="Henrissat B."/>
            <person name="Kuo A."/>
            <person name="Liang C."/>
            <person name="Lipzen A."/>
            <person name="Lutzoni F."/>
            <person name="Magnuson J."/>
            <person name="Mondo S."/>
            <person name="Nolan M."/>
            <person name="Ohm R."/>
            <person name="Pangilinan J."/>
            <person name="Park H.-J."/>
            <person name="Ramirez L."/>
            <person name="Alfaro M."/>
            <person name="Sun H."/>
            <person name="Tritt A."/>
            <person name="Yoshinaga Y."/>
            <person name="Zwiers L.-H."/>
            <person name="Turgeon B."/>
            <person name="Goodwin S."/>
            <person name="Spatafora J."/>
            <person name="Crous P."/>
            <person name="Grigoriev I."/>
        </authorList>
    </citation>
    <scope>NUCLEOTIDE SEQUENCE</scope>
    <source>
        <strain evidence="2">CBS 675.92</strain>
    </source>
</reference>
<proteinExistence type="predicted"/>
<accession>A0A6A5UHW9</accession>
<feature type="domain" description="Heterokaryon incompatibility" evidence="1">
    <location>
        <begin position="24"/>
        <end position="114"/>
    </location>
</feature>
<dbReference type="AlphaFoldDB" id="A0A6A5UHW9"/>
<name>A0A6A5UHW9_9PLEO</name>
<sequence length="576" mass="65746">MRLLRLEDGGAISLVEYMTDSPPYAILYHTWGADNQEVTLKEMIDGTATDKIGYDKIRRCGEQAARDGLDYFWVDTCCIDKSSSAELSEAINSMFQYYQEAEVCYVYLADVEHEHWNHAAFSNSRWFTRGWTLQELLAPQTVKFFEKNWAFLGHRLDLAKPLMRGTRISLDVLTGRQKLQDESIATRMSWAAHRQTKRPEDMAYCLLGIFQVNLPLIYGEGMRAFWRLQEEIIRNNNDLTIFAWDLSENRTMDFVGLFAPSPIAFAGSSGIDPFLDDYAEYSVTNRGLRLSGDPPLLQSVGFEHDGTDYAERLYLLYLGANALSVGQSYLDRTGQGIFLRKISPGLFCRVGKRPLSGSCNWDYSRTHGYKEIHVVIDPMPAIAKAYSAFRKDAIHIPPDERFSIDMVIPERLWDSTDRIILLPKRQSWAKYSMVIAMRCSVKVDCTYEDLVVLCDCREESPELKVFKARLYPIEADFIFQWRHQELSLPWEELLSFAPRIAHIGVSVTVHADTLCFRLDRPRDSLGSNILSLLSQNANHAISGGVRTTGVQEAKCIDLTWCLRCATLTEHVIKVQA</sequence>
<dbReference type="EMBL" id="ML976979">
    <property type="protein sequence ID" value="KAF1962506.1"/>
    <property type="molecule type" value="Genomic_DNA"/>
</dbReference>
<dbReference type="PANTHER" id="PTHR10622">
    <property type="entry name" value="HET DOMAIN-CONTAINING PROTEIN"/>
    <property type="match status" value="1"/>
</dbReference>
<keyword evidence="3" id="KW-1185">Reference proteome</keyword>
<dbReference type="OrthoDB" id="20872at2759"/>